<feature type="signal peptide" evidence="1">
    <location>
        <begin position="1"/>
        <end position="27"/>
    </location>
</feature>
<gene>
    <name evidence="2" type="ORF">GCM10010307_62520</name>
</gene>
<keyword evidence="3" id="KW-1185">Reference proteome</keyword>
<keyword evidence="1" id="KW-0732">Signal</keyword>
<evidence type="ECO:0000313" key="3">
    <source>
        <dbReference type="Proteomes" id="UP001500151"/>
    </source>
</evidence>
<evidence type="ECO:0000256" key="1">
    <source>
        <dbReference type="SAM" id="SignalP"/>
    </source>
</evidence>
<proteinExistence type="predicted"/>
<dbReference type="RefSeq" id="WP_344394375.1">
    <property type="nucleotide sequence ID" value="NZ_BAAASJ010000098.1"/>
</dbReference>
<dbReference type="EMBL" id="BAAASJ010000098">
    <property type="protein sequence ID" value="GAA2652082.1"/>
    <property type="molecule type" value="Genomic_DNA"/>
</dbReference>
<evidence type="ECO:0000313" key="2">
    <source>
        <dbReference type="EMBL" id="GAA2652082.1"/>
    </source>
</evidence>
<accession>A0ABN3RGH4</accession>
<sequence>MRKSLSLLAVAAGAVATLGLAGPAAVAQDAGDVQAQDVNCSTGISESDDLEGYAFCDNNTAGPVEFRVNLVCGWAADVSSEWVRLDPGAGAQAVAACPSLSTGIGEISAEHRPV</sequence>
<feature type="chain" id="PRO_5046215300" description="Secreted protein" evidence="1">
    <location>
        <begin position="28"/>
        <end position="114"/>
    </location>
</feature>
<evidence type="ECO:0008006" key="4">
    <source>
        <dbReference type="Google" id="ProtNLM"/>
    </source>
</evidence>
<name>A0ABN3RGH4_9ACTN</name>
<organism evidence="2 3">
    <name type="scientific">Streptomyces vastus</name>
    <dbReference type="NCBI Taxonomy" id="285451"/>
    <lineage>
        <taxon>Bacteria</taxon>
        <taxon>Bacillati</taxon>
        <taxon>Actinomycetota</taxon>
        <taxon>Actinomycetes</taxon>
        <taxon>Kitasatosporales</taxon>
        <taxon>Streptomycetaceae</taxon>
        <taxon>Streptomyces</taxon>
    </lineage>
</organism>
<dbReference type="Proteomes" id="UP001500151">
    <property type="component" value="Unassembled WGS sequence"/>
</dbReference>
<comment type="caution">
    <text evidence="2">The sequence shown here is derived from an EMBL/GenBank/DDBJ whole genome shotgun (WGS) entry which is preliminary data.</text>
</comment>
<protein>
    <recommendedName>
        <fullName evidence="4">Secreted protein</fullName>
    </recommendedName>
</protein>
<reference evidence="2 3" key="1">
    <citation type="journal article" date="2019" name="Int. J. Syst. Evol. Microbiol.">
        <title>The Global Catalogue of Microorganisms (GCM) 10K type strain sequencing project: providing services to taxonomists for standard genome sequencing and annotation.</title>
        <authorList>
            <consortium name="The Broad Institute Genomics Platform"/>
            <consortium name="The Broad Institute Genome Sequencing Center for Infectious Disease"/>
            <person name="Wu L."/>
            <person name="Ma J."/>
        </authorList>
    </citation>
    <scope>NUCLEOTIDE SEQUENCE [LARGE SCALE GENOMIC DNA]</scope>
    <source>
        <strain evidence="2 3">JCM 4524</strain>
    </source>
</reference>